<evidence type="ECO:0000313" key="3">
    <source>
        <dbReference type="Proteomes" id="UP000176233"/>
    </source>
</evidence>
<keyword evidence="1" id="KW-1133">Transmembrane helix</keyword>
<reference evidence="2 3" key="1">
    <citation type="journal article" date="2016" name="Nat. Commun.">
        <title>Thousands of microbial genomes shed light on interconnected biogeochemical processes in an aquifer system.</title>
        <authorList>
            <person name="Anantharaman K."/>
            <person name="Brown C.T."/>
            <person name="Hug L.A."/>
            <person name="Sharon I."/>
            <person name="Castelle C.J."/>
            <person name="Probst A.J."/>
            <person name="Thomas B.C."/>
            <person name="Singh A."/>
            <person name="Wilkins M.J."/>
            <person name="Karaoz U."/>
            <person name="Brodie E.L."/>
            <person name="Williams K.H."/>
            <person name="Hubbard S.S."/>
            <person name="Banfield J.F."/>
        </authorList>
    </citation>
    <scope>NUCLEOTIDE SEQUENCE [LARGE SCALE GENOMIC DNA]</scope>
</reference>
<feature type="transmembrane region" description="Helical" evidence="1">
    <location>
        <begin position="25"/>
        <end position="47"/>
    </location>
</feature>
<name>A0A1F5NR82_9BACT</name>
<organism evidence="2 3">
    <name type="scientific">Candidatus Doudnabacteria bacterium RIFCSPHIGHO2_01_FULL_45_18</name>
    <dbReference type="NCBI Taxonomy" id="1817823"/>
    <lineage>
        <taxon>Bacteria</taxon>
        <taxon>Candidatus Doudnaibacteriota</taxon>
    </lineage>
</organism>
<evidence type="ECO:0000256" key="1">
    <source>
        <dbReference type="SAM" id="Phobius"/>
    </source>
</evidence>
<evidence type="ECO:0000313" key="2">
    <source>
        <dbReference type="EMBL" id="OGE79860.1"/>
    </source>
</evidence>
<sequence>MAHWFDTAEAFLQNANVFLWLSRGFVWFFAFAWLWRAIVETCAWWIVNDAIGGKEPEPSRAGSEFYQDRVPFIFNQAERIAQRIRSARDDENRHVAIGSPDWQHRLARKRYVRQYRRLAWAMRVYRLKPLPYQAYWKEYKEERQLRAV</sequence>
<proteinExistence type="predicted"/>
<dbReference type="Proteomes" id="UP000176233">
    <property type="component" value="Unassembled WGS sequence"/>
</dbReference>
<gene>
    <name evidence="2" type="ORF">A2660_02350</name>
</gene>
<accession>A0A1F5NR82</accession>
<dbReference type="EMBL" id="MFEJ01000025">
    <property type="protein sequence ID" value="OGE79860.1"/>
    <property type="molecule type" value="Genomic_DNA"/>
</dbReference>
<protein>
    <submittedName>
        <fullName evidence="2">Uncharacterized protein</fullName>
    </submittedName>
</protein>
<keyword evidence="1" id="KW-0472">Membrane</keyword>
<dbReference type="AlphaFoldDB" id="A0A1F5NR82"/>
<comment type="caution">
    <text evidence="2">The sequence shown here is derived from an EMBL/GenBank/DDBJ whole genome shotgun (WGS) entry which is preliminary data.</text>
</comment>
<keyword evidence="1" id="KW-0812">Transmembrane</keyword>